<dbReference type="Proteomes" id="UP000230093">
    <property type="component" value="Unassembled WGS sequence"/>
</dbReference>
<gene>
    <name evidence="2" type="ORF">COT75_03975</name>
</gene>
<name>A0A2H0W8K6_9BACT</name>
<evidence type="ECO:0000313" key="2">
    <source>
        <dbReference type="EMBL" id="PIS08991.1"/>
    </source>
</evidence>
<proteinExistence type="predicted"/>
<organism evidence="2 3">
    <name type="scientific">Candidatus Beckwithbacteria bacterium CG10_big_fil_rev_8_21_14_0_10_34_10</name>
    <dbReference type="NCBI Taxonomy" id="1974495"/>
    <lineage>
        <taxon>Bacteria</taxon>
        <taxon>Candidatus Beckwithiibacteriota</taxon>
    </lineage>
</organism>
<evidence type="ECO:0008006" key="4">
    <source>
        <dbReference type="Google" id="ProtNLM"/>
    </source>
</evidence>
<sequence length="145" mass="17042">MDAPPTPDKIKKNTKTLLEKATGLVSRFLGSWWAVIFHTIWFTIWLILNFDINVLTFSVSLEAIFIGIFLLMSANKSEIQRDKREARQRVNDRKRLETDIKLDEKADRQLTEIKSLQKTLYQDIKSIKYKLNKLTEEQILTSKKK</sequence>
<comment type="caution">
    <text evidence="2">The sequence shown here is derived from an EMBL/GenBank/DDBJ whole genome shotgun (WGS) entry which is preliminary data.</text>
</comment>
<dbReference type="EMBL" id="PEZT01000023">
    <property type="protein sequence ID" value="PIS08991.1"/>
    <property type="molecule type" value="Genomic_DNA"/>
</dbReference>
<feature type="transmembrane region" description="Helical" evidence="1">
    <location>
        <begin position="54"/>
        <end position="74"/>
    </location>
</feature>
<keyword evidence="1" id="KW-0812">Transmembrane</keyword>
<evidence type="ECO:0000256" key="1">
    <source>
        <dbReference type="SAM" id="Phobius"/>
    </source>
</evidence>
<keyword evidence="1" id="KW-0472">Membrane</keyword>
<keyword evidence="1" id="KW-1133">Transmembrane helix</keyword>
<reference evidence="3" key="1">
    <citation type="submission" date="2017-09" db="EMBL/GenBank/DDBJ databases">
        <title>Depth-based differentiation of microbial function through sediment-hosted aquifers and enrichment of novel symbionts in the deep terrestrial subsurface.</title>
        <authorList>
            <person name="Probst A.J."/>
            <person name="Ladd B."/>
            <person name="Jarett J.K."/>
            <person name="Geller-Mcgrath D.E."/>
            <person name="Sieber C.M.K."/>
            <person name="Emerson J.B."/>
            <person name="Anantharaman K."/>
            <person name="Thomas B.C."/>
            <person name="Malmstrom R."/>
            <person name="Stieglmeier M."/>
            <person name="Klingl A."/>
            <person name="Woyke T."/>
            <person name="Ryan C.M."/>
            <person name="Banfield J.F."/>
        </authorList>
    </citation>
    <scope>NUCLEOTIDE SEQUENCE [LARGE SCALE GENOMIC DNA]</scope>
</reference>
<protein>
    <recommendedName>
        <fullName evidence="4">DUF1003 domain-containing protein</fullName>
    </recommendedName>
</protein>
<accession>A0A2H0W8K6</accession>
<evidence type="ECO:0000313" key="3">
    <source>
        <dbReference type="Proteomes" id="UP000230093"/>
    </source>
</evidence>
<dbReference type="AlphaFoldDB" id="A0A2H0W8K6"/>
<feature type="transmembrane region" description="Helical" evidence="1">
    <location>
        <begin position="28"/>
        <end position="48"/>
    </location>
</feature>